<evidence type="ECO:0000259" key="8">
    <source>
        <dbReference type="PROSITE" id="PS51278"/>
    </source>
</evidence>
<dbReference type="PROSITE" id="PS51464">
    <property type="entry name" value="SIS"/>
    <property type="match status" value="2"/>
</dbReference>
<dbReference type="SUPFAM" id="SSF53697">
    <property type="entry name" value="SIS domain"/>
    <property type="match status" value="1"/>
</dbReference>
<evidence type="ECO:0000256" key="1">
    <source>
        <dbReference type="ARBA" id="ARBA00001031"/>
    </source>
</evidence>
<feature type="domain" description="Glutamine amidotransferase type-2" evidence="8">
    <location>
        <begin position="2"/>
        <end position="218"/>
    </location>
</feature>
<sequence length="597" mass="62868">MCGIAGITGTDDAGRALVDALARLEYRGYDSAGIATHAPDGIEVRKSVGSVAALAALGSPGGERRSGIAHTRWATHGAPSTRNAHPHLSHDGTTALVHNGTVRNVARLRGELTDRGMATTSDTDSEVLVHLIAWHRAQGVDALEAVRLTLARVDGDYAVLVITADRPGTLIAAASGSPLLIGTDGRAVHVASDRAALSSGCTHCSPVLDGEVVAVTAAVPAGRTWEALTPGTTWTDKGSYPNFLLKEINEQPQTSRAAIGALFSPVAEGSAADWGSALDRSAVKRVCFLGCGSSYYAGQVAASFVENLARIPATAEPAAEFTQRDPVVEPDCLYVLISQSGETLDTLHAHRFLRRHPVQVLSIVNVRGSSLDRESDASIPLYAGAEVSVASTKVVTNMQIAGLALASWLARADYGSKSAALLELDLALPILPTILADLLAGQDAEIRALAESVHAFRSMYYLGRGPSWPVAREGAQKIKEISYIHAEAYQASELKHGPLALVDPDHVSVVVAANDAGGQQSATLIGQIQARGGAVVVFSQHQDYEFDAPTVRLPAVHPLLDHIVMGVALQVFAYHTATILDRDVDRPRNLAKSVTVE</sequence>
<dbReference type="CDD" id="cd05008">
    <property type="entry name" value="SIS_GlmS_GlmD_1"/>
    <property type="match status" value="1"/>
</dbReference>
<protein>
    <recommendedName>
        <fullName evidence="3">Glutamine--fructose-6-phosphate aminotransferase [isomerizing]</fullName>
        <ecNumber evidence="2">2.6.1.16</ecNumber>
    </recommendedName>
</protein>
<dbReference type="GO" id="GO:0006487">
    <property type="term" value="P:protein N-linked glycosylation"/>
    <property type="evidence" value="ECO:0007669"/>
    <property type="project" value="TreeGrafter"/>
</dbReference>
<evidence type="ECO:0000256" key="4">
    <source>
        <dbReference type="ARBA" id="ARBA00022576"/>
    </source>
</evidence>
<dbReference type="GO" id="GO:0004360">
    <property type="term" value="F:glutamine-fructose-6-phosphate transaminase (isomerizing) activity"/>
    <property type="evidence" value="ECO:0007669"/>
    <property type="project" value="UniProtKB-EC"/>
</dbReference>
<dbReference type="InterPro" id="IPR017932">
    <property type="entry name" value="GATase_2_dom"/>
</dbReference>
<dbReference type="PANTHER" id="PTHR10937">
    <property type="entry name" value="GLUCOSAMINE--FRUCTOSE-6-PHOSPHATE AMINOTRANSFERASE, ISOMERIZING"/>
    <property type="match status" value="1"/>
</dbReference>
<proteinExistence type="predicted"/>
<dbReference type="Gene3D" id="3.60.20.10">
    <property type="entry name" value="Glutamine Phosphoribosylpyrophosphate, subunit 1, domain 1"/>
    <property type="match status" value="1"/>
</dbReference>
<dbReference type="PROSITE" id="PS51278">
    <property type="entry name" value="GATASE_TYPE_2"/>
    <property type="match status" value="1"/>
</dbReference>
<comment type="catalytic activity">
    <reaction evidence="1">
        <text>D-fructose 6-phosphate + L-glutamine = D-glucosamine 6-phosphate + L-glutamate</text>
        <dbReference type="Rhea" id="RHEA:13237"/>
        <dbReference type="ChEBI" id="CHEBI:29985"/>
        <dbReference type="ChEBI" id="CHEBI:58359"/>
        <dbReference type="ChEBI" id="CHEBI:58725"/>
        <dbReference type="ChEBI" id="CHEBI:61527"/>
        <dbReference type="EC" id="2.6.1.16"/>
    </reaction>
</comment>
<dbReference type="InterPro" id="IPR035466">
    <property type="entry name" value="GlmS/AgaS_SIS"/>
</dbReference>
<keyword evidence="7" id="KW-0315">Glutamine amidotransferase</keyword>
<evidence type="ECO:0000256" key="3">
    <source>
        <dbReference type="ARBA" id="ARBA00016090"/>
    </source>
</evidence>
<comment type="caution">
    <text evidence="10">The sequence shown here is derived from an EMBL/GenBank/DDBJ whole genome shotgun (WGS) entry which is preliminary data.</text>
</comment>
<dbReference type="GO" id="GO:0006047">
    <property type="term" value="P:UDP-N-acetylglucosamine metabolic process"/>
    <property type="evidence" value="ECO:0007669"/>
    <property type="project" value="TreeGrafter"/>
</dbReference>
<dbReference type="CDD" id="cd05009">
    <property type="entry name" value="SIS_GlmS_GlmD_2"/>
    <property type="match status" value="1"/>
</dbReference>
<dbReference type="PANTHER" id="PTHR10937:SF0">
    <property type="entry name" value="GLUTAMINE--FRUCTOSE-6-PHOSPHATE TRANSAMINASE (ISOMERIZING)"/>
    <property type="match status" value="1"/>
</dbReference>
<dbReference type="InterPro" id="IPR046348">
    <property type="entry name" value="SIS_dom_sf"/>
</dbReference>
<feature type="domain" description="SIS" evidence="9">
    <location>
        <begin position="449"/>
        <end position="587"/>
    </location>
</feature>
<keyword evidence="6" id="KW-0677">Repeat</keyword>
<feature type="domain" description="SIS" evidence="9">
    <location>
        <begin position="274"/>
        <end position="415"/>
    </location>
</feature>
<dbReference type="OrthoDB" id="9761808at2"/>
<dbReference type="InterPro" id="IPR035490">
    <property type="entry name" value="GlmS/FrlB_SIS"/>
</dbReference>
<dbReference type="Proteomes" id="UP000019277">
    <property type="component" value="Unassembled WGS sequence"/>
</dbReference>
<dbReference type="EMBL" id="AYXG01000081">
    <property type="protein sequence ID" value="EWC62369.1"/>
    <property type="molecule type" value="Genomic_DNA"/>
</dbReference>
<dbReference type="GO" id="GO:0005829">
    <property type="term" value="C:cytosol"/>
    <property type="evidence" value="ECO:0007669"/>
    <property type="project" value="TreeGrafter"/>
</dbReference>
<reference evidence="10 11" key="1">
    <citation type="journal article" date="2014" name="Genome Announc.">
        <title>Draft Genome Sequence of the Antitrypanosomally Active Sponge-Associated Bacterium Actinokineospora sp. Strain EG49.</title>
        <authorList>
            <person name="Harjes J."/>
            <person name="Ryu T."/>
            <person name="Abdelmohsen U.R."/>
            <person name="Moitinho-Silva L."/>
            <person name="Horn H."/>
            <person name="Ravasi T."/>
            <person name="Hentschel U."/>
        </authorList>
    </citation>
    <scope>NUCLEOTIDE SEQUENCE [LARGE SCALE GENOMIC DNA]</scope>
    <source>
        <strain evidence="10 11">EG49</strain>
    </source>
</reference>
<evidence type="ECO:0000256" key="6">
    <source>
        <dbReference type="ARBA" id="ARBA00022737"/>
    </source>
</evidence>
<evidence type="ECO:0000256" key="2">
    <source>
        <dbReference type="ARBA" id="ARBA00012916"/>
    </source>
</evidence>
<keyword evidence="5 10" id="KW-0808">Transferase</keyword>
<evidence type="ECO:0000259" key="9">
    <source>
        <dbReference type="PROSITE" id="PS51464"/>
    </source>
</evidence>
<evidence type="ECO:0000313" key="11">
    <source>
        <dbReference type="Proteomes" id="UP000019277"/>
    </source>
</evidence>
<dbReference type="STRING" id="909613.UO65_2356"/>
<dbReference type="SUPFAM" id="SSF56235">
    <property type="entry name" value="N-terminal nucleophile aminohydrolases (Ntn hydrolases)"/>
    <property type="match status" value="1"/>
</dbReference>
<evidence type="ECO:0000256" key="7">
    <source>
        <dbReference type="ARBA" id="ARBA00022962"/>
    </source>
</evidence>
<dbReference type="GO" id="GO:0006002">
    <property type="term" value="P:fructose 6-phosphate metabolic process"/>
    <property type="evidence" value="ECO:0007669"/>
    <property type="project" value="TreeGrafter"/>
</dbReference>
<dbReference type="InterPro" id="IPR029055">
    <property type="entry name" value="Ntn_hydrolases_N"/>
</dbReference>
<organism evidence="10 11">
    <name type="scientific">Actinokineospora spheciospongiae</name>
    <dbReference type="NCBI Taxonomy" id="909613"/>
    <lineage>
        <taxon>Bacteria</taxon>
        <taxon>Bacillati</taxon>
        <taxon>Actinomycetota</taxon>
        <taxon>Actinomycetes</taxon>
        <taxon>Pseudonocardiales</taxon>
        <taxon>Pseudonocardiaceae</taxon>
        <taxon>Actinokineospora</taxon>
    </lineage>
</organism>
<dbReference type="InterPro" id="IPR047084">
    <property type="entry name" value="GFAT_N"/>
</dbReference>
<dbReference type="NCBIfam" id="TIGR01135">
    <property type="entry name" value="glmS"/>
    <property type="match status" value="1"/>
</dbReference>
<dbReference type="InterPro" id="IPR005855">
    <property type="entry name" value="GFAT"/>
</dbReference>
<dbReference type="EC" id="2.6.1.16" evidence="2"/>
<name>W7J8L8_9PSEU</name>
<accession>W7J8L8</accession>
<gene>
    <name evidence="10" type="ORF">UO65_2356</name>
</gene>
<dbReference type="Gene3D" id="3.40.50.10490">
    <property type="entry name" value="Glucose-6-phosphate isomerase like protein, domain 1"/>
    <property type="match status" value="2"/>
</dbReference>
<dbReference type="RefSeq" id="WP_035281569.1">
    <property type="nucleotide sequence ID" value="NZ_AYXG01000081.1"/>
</dbReference>
<evidence type="ECO:0000256" key="5">
    <source>
        <dbReference type="ARBA" id="ARBA00022679"/>
    </source>
</evidence>
<keyword evidence="4 10" id="KW-0032">Aminotransferase</keyword>
<dbReference type="AlphaFoldDB" id="W7J8L8"/>
<dbReference type="Pfam" id="PF01380">
    <property type="entry name" value="SIS"/>
    <property type="match status" value="2"/>
</dbReference>
<keyword evidence="11" id="KW-1185">Reference proteome</keyword>
<dbReference type="PATRIC" id="fig|909613.9.peg.2363"/>
<dbReference type="eggNOG" id="COG0449">
    <property type="taxonomic scope" value="Bacteria"/>
</dbReference>
<evidence type="ECO:0000313" key="10">
    <source>
        <dbReference type="EMBL" id="EWC62369.1"/>
    </source>
</evidence>
<dbReference type="NCBIfam" id="NF001484">
    <property type="entry name" value="PRK00331.1"/>
    <property type="match status" value="1"/>
</dbReference>
<dbReference type="Pfam" id="PF13522">
    <property type="entry name" value="GATase_6"/>
    <property type="match status" value="1"/>
</dbReference>
<dbReference type="CDD" id="cd00714">
    <property type="entry name" value="GFAT"/>
    <property type="match status" value="1"/>
</dbReference>
<dbReference type="GO" id="GO:0097367">
    <property type="term" value="F:carbohydrate derivative binding"/>
    <property type="evidence" value="ECO:0007669"/>
    <property type="project" value="InterPro"/>
</dbReference>
<dbReference type="InterPro" id="IPR001347">
    <property type="entry name" value="SIS_dom"/>
</dbReference>